<gene>
    <name evidence="1" type="ORF">NTEN_LOCUS11628</name>
</gene>
<dbReference type="Proteomes" id="UP000479000">
    <property type="component" value="Unassembled WGS sequence"/>
</dbReference>
<protein>
    <recommendedName>
        <fullName evidence="3">Methyltransferase domain-containing protein</fullName>
    </recommendedName>
</protein>
<accession>A0A6H5GUB0</accession>
<evidence type="ECO:0000313" key="2">
    <source>
        <dbReference type="Proteomes" id="UP000479000"/>
    </source>
</evidence>
<dbReference type="SUPFAM" id="SSF53335">
    <property type="entry name" value="S-adenosyl-L-methionine-dependent methyltransferases"/>
    <property type="match status" value="1"/>
</dbReference>
<dbReference type="EMBL" id="CADCXU010017378">
    <property type="protein sequence ID" value="CAB0006151.1"/>
    <property type="molecule type" value="Genomic_DNA"/>
</dbReference>
<organism evidence="1 2">
    <name type="scientific">Nesidiocoris tenuis</name>
    <dbReference type="NCBI Taxonomy" id="355587"/>
    <lineage>
        <taxon>Eukaryota</taxon>
        <taxon>Metazoa</taxon>
        <taxon>Ecdysozoa</taxon>
        <taxon>Arthropoda</taxon>
        <taxon>Hexapoda</taxon>
        <taxon>Insecta</taxon>
        <taxon>Pterygota</taxon>
        <taxon>Neoptera</taxon>
        <taxon>Paraneoptera</taxon>
        <taxon>Hemiptera</taxon>
        <taxon>Heteroptera</taxon>
        <taxon>Panheteroptera</taxon>
        <taxon>Cimicomorpha</taxon>
        <taxon>Miridae</taxon>
        <taxon>Dicyphina</taxon>
        <taxon>Nesidiocoris</taxon>
    </lineage>
</organism>
<name>A0A6H5GUB0_9HEMI</name>
<keyword evidence="2" id="KW-1185">Reference proteome</keyword>
<sequence>MFESAEQYSSMAQDHVNEALYILTRYEHEVNGGDDEIVLDVGCGSGDVTVQVLGRMKRWKQIVRVVHRAHQQMIITWIIITKGGVVSLVKREKSTGWFLYYEILAANGARPARELKEILAAAVSKKYCA</sequence>
<evidence type="ECO:0008006" key="3">
    <source>
        <dbReference type="Google" id="ProtNLM"/>
    </source>
</evidence>
<dbReference type="AlphaFoldDB" id="A0A6H5GUB0"/>
<evidence type="ECO:0000313" key="1">
    <source>
        <dbReference type="EMBL" id="CAB0006151.1"/>
    </source>
</evidence>
<dbReference type="OrthoDB" id="66144at2759"/>
<proteinExistence type="predicted"/>
<dbReference type="InterPro" id="IPR029063">
    <property type="entry name" value="SAM-dependent_MTases_sf"/>
</dbReference>
<reference evidence="1 2" key="1">
    <citation type="submission" date="2020-02" db="EMBL/GenBank/DDBJ databases">
        <authorList>
            <person name="Ferguson B K."/>
        </authorList>
    </citation>
    <scope>NUCLEOTIDE SEQUENCE [LARGE SCALE GENOMIC DNA]</scope>
</reference>